<dbReference type="KEGG" id="phn:PAEH1_00510"/>
<evidence type="ECO:0000313" key="4">
    <source>
        <dbReference type="Proteomes" id="UP000189369"/>
    </source>
</evidence>
<dbReference type="AlphaFoldDB" id="A0A1U9JXA2"/>
<dbReference type="NCBIfam" id="NF040717">
    <property type="entry name" value="BcsR_only"/>
    <property type="match status" value="1"/>
</dbReference>
<reference evidence="2" key="3">
    <citation type="journal article" date="2021" name="PeerJ">
        <title>Extensive microbial diversity within the chicken gut microbiome revealed by metagenomics and culture.</title>
        <authorList>
            <person name="Gilroy R."/>
            <person name="Ravi A."/>
            <person name="Getino M."/>
            <person name="Pursley I."/>
            <person name="Horton D.L."/>
            <person name="Alikhan N.F."/>
            <person name="Baker D."/>
            <person name="Gharbi K."/>
            <person name="Hall N."/>
            <person name="Watson M."/>
            <person name="Adriaenssens E.M."/>
            <person name="Foster-Nyarko E."/>
            <person name="Jarju S."/>
            <person name="Secka A."/>
            <person name="Antonio M."/>
            <person name="Oren A."/>
            <person name="Chaudhuri R.R."/>
            <person name="La Ragione R."/>
            <person name="Hildebrand F."/>
            <person name="Pallen M.J."/>
        </authorList>
    </citation>
    <scope>NUCLEOTIDE SEQUENCE</scope>
    <source>
        <strain evidence="2">CHK175-13533</strain>
    </source>
</reference>
<reference evidence="2" key="4">
    <citation type="submission" date="2021-09" db="EMBL/GenBank/DDBJ databases">
        <authorList>
            <person name="Gilroy R."/>
        </authorList>
    </citation>
    <scope>NUCLEOTIDE SEQUENCE</scope>
    <source>
        <strain evidence="2">CHK175-13533</strain>
    </source>
</reference>
<accession>A0A1U9JXA2</accession>
<organism evidence="1 4">
    <name type="scientific">Paenalcaligenes hominis</name>
    <dbReference type="NCBI Taxonomy" id="643674"/>
    <lineage>
        <taxon>Bacteria</taxon>
        <taxon>Pseudomonadati</taxon>
        <taxon>Pseudomonadota</taxon>
        <taxon>Betaproteobacteria</taxon>
        <taxon>Burkholderiales</taxon>
        <taxon>Alcaligenaceae</taxon>
        <taxon>Paenalcaligenes</taxon>
    </lineage>
</organism>
<dbReference type="EMBL" id="DYTQ01000111">
    <property type="protein sequence ID" value="HJH25019.1"/>
    <property type="molecule type" value="Genomic_DNA"/>
</dbReference>
<proteinExistence type="predicted"/>
<evidence type="ECO:0000313" key="2">
    <source>
        <dbReference type="EMBL" id="HJH25019.1"/>
    </source>
</evidence>
<dbReference type="RefSeq" id="WP_077732941.1">
    <property type="nucleotide sequence ID" value="NZ_BMCQ01000005.1"/>
</dbReference>
<dbReference type="Proteomes" id="UP000783934">
    <property type="component" value="Unassembled WGS sequence"/>
</dbReference>
<reference evidence="3 5" key="2">
    <citation type="submission" date="2020-03" db="EMBL/GenBank/DDBJ databases">
        <title>Genomic Encyclopedia of Type Strains, Phase IV (KMG-IV): sequencing the most valuable type-strain genomes for metagenomic binning, comparative biology and taxonomic classification.</title>
        <authorList>
            <person name="Goeker M."/>
        </authorList>
    </citation>
    <scope>NUCLEOTIDE SEQUENCE [LARGE SCALE GENOMIC DNA]</scope>
    <source>
        <strain evidence="3 5">DSM 26613</strain>
    </source>
</reference>
<name>A0A1U9JXA2_9BURK</name>
<dbReference type="EMBL" id="JAATIZ010000004">
    <property type="protein sequence ID" value="NJB65887.1"/>
    <property type="molecule type" value="Genomic_DNA"/>
</dbReference>
<dbReference type="Proteomes" id="UP000189369">
    <property type="component" value="Chromosome"/>
</dbReference>
<dbReference type="Pfam" id="PF10945">
    <property type="entry name" value="CBP_BcsR"/>
    <property type="match status" value="1"/>
</dbReference>
<dbReference type="STRING" id="643674.PAEH1_00510"/>
<protein>
    <submittedName>
        <fullName evidence="2">YhjR family protein</fullName>
    </submittedName>
</protein>
<dbReference type="InterPro" id="IPR024487">
    <property type="entry name" value="CBP_BcsR"/>
</dbReference>
<gene>
    <name evidence="3" type="ORF">GGR41_002142</name>
    <name evidence="2" type="ORF">K8U84_10745</name>
    <name evidence="1" type="ORF">PAEH1_00510</name>
</gene>
<keyword evidence="5" id="KW-1185">Reference proteome</keyword>
<dbReference type="EMBL" id="CP019697">
    <property type="protein sequence ID" value="AQS50402.1"/>
    <property type="molecule type" value="Genomic_DNA"/>
</dbReference>
<evidence type="ECO:0000313" key="3">
    <source>
        <dbReference type="EMBL" id="NJB65887.1"/>
    </source>
</evidence>
<evidence type="ECO:0000313" key="1">
    <source>
        <dbReference type="EMBL" id="AQS50402.1"/>
    </source>
</evidence>
<dbReference type="Proteomes" id="UP000700248">
    <property type="component" value="Unassembled WGS sequence"/>
</dbReference>
<sequence length="60" mass="7110">MSQPSQPLTQDADDIQSLTQYLHTGEFEYVDIMSHEAWQRALKQWPLLAEWQRWSQESSS</sequence>
<reference evidence="1 4" key="1">
    <citation type="submission" date="2017-01" db="EMBL/GenBank/DDBJ databases">
        <title>Complete Genome Sequence of Paenalcaligenes hominis, Isolated from a paraplegic Patient with neurogenic bladder.</title>
        <authorList>
            <person name="Mukhopadhyay R."/>
            <person name="Joaquin J."/>
            <person name="Hogue R."/>
            <person name="Kilaru A."/>
            <person name="Jospin G."/>
            <person name="Mars K."/>
            <person name="Eisen J.A."/>
            <person name="Chaturvedi V."/>
        </authorList>
    </citation>
    <scope>NUCLEOTIDE SEQUENCE [LARGE SCALE GENOMIC DNA]</scope>
    <source>
        <strain evidence="1 4">15S00501</strain>
    </source>
</reference>
<evidence type="ECO:0000313" key="5">
    <source>
        <dbReference type="Proteomes" id="UP000783934"/>
    </source>
</evidence>